<dbReference type="Pfam" id="PF00860">
    <property type="entry name" value="Xan_ur_permease"/>
    <property type="match status" value="1"/>
</dbReference>
<feature type="non-terminal residue" evidence="8">
    <location>
        <position position="1"/>
    </location>
</feature>
<keyword evidence="5 7" id="KW-1133">Transmembrane helix</keyword>
<protein>
    <submittedName>
        <fullName evidence="8">Permease family-domain-containing protein</fullName>
    </submittedName>
</protein>
<comment type="similarity">
    <text evidence="2">Belongs to the nucleobase:cation symporter-2 (NCS2) (TC 2.A.40) family.</text>
</comment>
<evidence type="ECO:0000313" key="8">
    <source>
        <dbReference type="EMBL" id="RUO96318.1"/>
    </source>
</evidence>
<feature type="transmembrane region" description="Helical" evidence="7">
    <location>
        <begin position="166"/>
        <end position="191"/>
    </location>
</feature>
<dbReference type="GO" id="GO:0000324">
    <property type="term" value="C:fungal-type vacuole"/>
    <property type="evidence" value="ECO:0007669"/>
    <property type="project" value="TreeGrafter"/>
</dbReference>
<feature type="transmembrane region" description="Helical" evidence="7">
    <location>
        <begin position="54"/>
        <end position="72"/>
    </location>
</feature>
<gene>
    <name evidence="8" type="ORF">BC936DRAFT_142209</name>
</gene>
<dbReference type="GO" id="GO:0042907">
    <property type="term" value="F:xanthine transmembrane transporter activity"/>
    <property type="evidence" value="ECO:0007669"/>
    <property type="project" value="TreeGrafter"/>
</dbReference>
<dbReference type="Proteomes" id="UP000268093">
    <property type="component" value="Unassembled WGS sequence"/>
</dbReference>
<evidence type="ECO:0000256" key="7">
    <source>
        <dbReference type="SAM" id="Phobius"/>
    </source>
</evidence>
<accession>A0A433A0Q4</accession>
<dbReference type="EMBL" id="RBNI01021983">
    <property type="protein sequence ID" value="RUO96318.1"/>
    <property type="molecule type" value="Genomic_DNA"/>
</dbReference>
<keyword evidence="6 7" id="KW-0472">Membrane</keyword>
<dbReference type="AlphaFoldDB" id="A0A433A0Q4"/>
<comment type="subcellular location">
    <subcellularLocation>
        <location evidence="1">Membrane</location>
        <topology evidence="1">Multi-pass membrane protein</topology>
    </subcellularLocation>
</comment>
<sequence>GFCPSTTASDGTVTNLACPQGYGAILGTSAVCAFLEIGLSFLPPKVLKRIFPPIVTGTTVFLIGVSLITAGFESWGGGAGPCMARPETGYFSVCPNVGAAHAAPWGDPQWIGLGFLVFVTIILVEYFGSPFLKNCQVVVGLIVGIIAAAATGYLNTASIDAAPVVTFIWVKTFPLSVYGPAVIPLLIVYLVSMIEAVGDVTASCDVSRVEVDGPEFEKRIQGGVLADGLNSFLSALCTNTPLATFAQNNGIIALTSKFAAVFLATPDAVIGGMTTFLFSNVAVSGMRILAYMKWTRRDRFIVSAALSIGLGVNLVPNWFSYIITYTGNNQAVQGLIDSVEVIVSTGFCISAIITIFLNLILPEDEDEGELAHANPGSTELTEVVHVHEL</sequence>
<feature type="transmembrane region" description="Helical" evidence="7">
    <location>
        <begin position="300"/>
        <end position="321"/>
    </location>
</feature>
<evidence type="ECO:0000256" key="5">
    <source>
        <dbReference type="ARBA" id="ARBA00022989"/>
    </source>
</evidence>
<feature type="transmembrane region" description="Helical" evidence="7">
    <location>
        <begin position="135"/>
        <end position="154"/>
    </location>
</feature>
<dbReference type="InterPro" id="IPR006043">
    <property type="entry name" value="NCS2"/>
</dbReference>
<dbReference type="OrthoDB" id="1641903at2759"/>
<evidence type="ECO:0000256" key="6">
    <source>
        <dbReference type="ARBA" id="ARBA00023136"/>
    </source>
</evidence>
<keyword evidence="9" id="KW-1185">Reference proteome</keyword>
<proteinExistence type="inferred from homology"/>
<feature type="transmembrane region" description="Helical" evidence="7">
    <location>
        <begin position="110"/>
        <end position="128"/>
    </location>
</feature>
<comment type="caution">
    <text evidence="8">The sequence shown here is derived from an EMBL/GenBank/DDBJ whole genome shotgun (WGS) entry which is preliminary data.</text>
</comment>
<dbReference type="PANTHER" id="PTHR42810:SF2">
    <property type="entry name" value="PURINE PERMEASE C1399.01C-RELATED"/>
    <property type="match status" value="1"/>
</dbReference>
<feature type="transmembrane region" description="Helical" evidence="7">
    <location>
        <begin position="22"/>
        <end position="42"/>
    </location>
</feature>
<organism evidence="8 9">
    <name type="scientific">Jimgerdemannia flammicorona</name>
    <dbReference type="NCBI Taxonomy" id="994334"/>
    <lineage>
        <taxon>Eukaryota</taxon>
        <taxon>Fungi</taxon>
        <taxon>Fungi incertae sedis</taxon>
        <taxon>Mucoromycota</taxon>
        <taxon>Mucoromycotina</taxon>
        <taxon>Endogonomycetes</taxon>
        <taxon>Endogonales</taxon>
        <taxon>Endogonaceae</taxon>
        <taxon>Jimgerdemannia</taxon>
    </lineage>
</organism>
<evidence type="ECO:0000256" key="2">
    <source>
        <dbReference type="ARBA" id="ARBA00008821"/>
    </source>
</evidence>
<dbReference type="PANTHER" id="PTHR42810">
    <property type="entry name" value="PURINE PERMEASE C1399.01C-RELATED"/>
    <property type="match status" value="1"/>
</dbReference>
<evidence type="ECO:0000256" key="3">
    <source>
        <dbReference type="ARBA" id="ARBA00022448"/>
    </source>
</evidence>
<dbReference type="GO" id="GO:0005886">
    <property type="term" value="C:plasma membrane"/>
    <property type="evidence" value="ECO:0007669"/>
    <property type="project" value="TreeGrafter"/>
</dbReference>
<keyword evidence="3" id="KW-0813">Transport</keyword>
<evidence type="ECO:0000256" key="4">
    <source>
        <dbReference type="ARBA" id="ARBA00022692"/>
    </source>
</evidence>
<reference evidence="8 9" key="1">
    <citation type="journal article" date="2018" name="New Phytol.">
        <title>Phylogenomics of Endogonaceae and evolution of mycorrhizas within Mucoromycota.</title>
        <authorList>
            <person name="Chang Y."/>
            <person name="Desiro A."/>
            <person name="Na H."/>
            <person name="Sandor L."/>
            <person name="Lipzen A."/>
            <person name="Clum A."/>
            <person name="Barry K."/>
            <person name="Grigoriev I.V."/>
            <person name="Martin F.M."/>
            <person name="Stajich J.E."/>
            <person name="Smith M.E."/>
            <person name="Bonito G."/>
            <person name="Spatafora J.W."/>
        </authorList>
    </citation>
    <scope>NUCLEOTIDE SEQUENCE [LARGE SCALE GENOMIC DNA]</scope>
    <source>
        <strain evidence="8 9">GMNB39</strain>
    </source>
</reference>
<evidence type="ECO:0000256" key="1">
    <source>
        <dbReference type="ARBA" id="ARBA00004141"/>
    </source>
</evidence>
<name>A0A433A0Q4_9FUNG</name>
<evidence type="ECO:0000313" key="9">
    <source>
        <dbReference type="Proteomes" id="UP000268093"/>
    </source>
</evidence>
<keyword evidence="4 7" id="KW-0812">Transmembrane</keyword>
<feature type="transmembrane region" description="Helical" evidence="7">
    <location>
        <begin position="341"/>
        <end position="361"/>
    </location>
</feature>